<dbReference type="AlphaFoldDB" id="A0AA86QBD5"/>
<dbReference type="Proteomes" id="UP001642409">
    <property type="component" value="Unassembled WGS sequence"/>
</dbReference>
<evidence type="ECO:0000313" key="4">
    <source>
        <dbReference type="Proteomes" id="UP001642409"/>
    </source>
</evidence>
<dbReference type="EMBL" id="CAXDID020000574">
    <property type="protein sequence ID" value="CAL6103932.1"/>
    <property type="molecule type" value="Genomic_DNA"/>
</dbReference>
<sequence length="167" mass="19039">MLNALITTLLSFDSIDNCFSCQFKKKVILHKVKVSISQICYYNENTNILVYQDNELYDNISFDKSLDPFSFTIKQYGEIKVLVVSSTFQYSFFRANTITSSQKKKQTIATIVGIAAFAFTIAFTLVCLKIIKSREQRSKNIVRRAVIRVTPINSVNISDADIHSEIQ</sequence>
<evidence type="ECO:0000256" key="1">
    <source>
        <dbReference type="SAM" id="Phobius"/>
    </source>
</evidence>
<comment type="caution">
    <text evidence="2">The sequence shown here is derived from an EMBL/GenBank/DDBJ whole genome shotgun (WGS) entry which is preliminary data.</text>
</comment>
<keyword evidence="1" id="KW-0812">Transmembrane</keyword>
<feature type="transmembrane region" description="Helical" evidence="1">
    <location>
        <begin position="108"/>
        <end position="131"/>
    </location>
</feature>
<organism evidence="2">
    <name type="scientific">Hexamita inflata</name>
    <dbReference type="NCBI Taxonomy" id="28002"/>
    <lineage>
        <taxon>Eukaryota</taxon>
        <taxon>Metamonada</taxon>
        <taxon>Diplomonadida</taxon>
        <taxon>Hexamitidae</taxon>
        <taxon>Hexamitinae</taxon>
        <taxon>Hexamita</taxon>
    </lineage>
</organism>
<name>A0AA86QBD5_9EUKA</name>
<keyword evidence="1" id="KW-0472">Membrane</keyword>
<protein>
    <submittedName>
        <fullName evidence="3">Hypothetical_protein</fullName>
    </submittedName>
</protein>
<dbReference type="EMBL" id="CATOUU010000866">
    <property type="protein sequence ID" value="CAI9955725.1"/>
    <property type="molecule type" value="Genomic_DNA"/>
</dbReference>
<proteinExistence type="predicted"/>
<evidence type="ECO:0000313" key="2">
    <source>
        <dbReference type="EMBL" id="CAI9955725.1"/>
    </source>
</evidence>
<keyword evidence="4" id="KW-1185">Reference proteome</keyword>
<reference evidence="2" key="1">
    <citation type="submission" date="2023-06" db="EMBL/GenBank/DDBJ databases">
        <authorList>
            <person name="Kurt Z."/>
        </authorList>
    </citation>
    <scope>NUCLEOTIDE SEQUENCE</scope>
</reference>
<evidence type="ECO:0000313" key="3">
    <source>
        <dbReference type="EMBL" id="CAL6103932.1"/>
    </source>
</evidence>
<accession>A0AA86QBD5</accession>
<keyword evidence="1" id="KW-1133">Transmembrane helix</keyword>
<gene>
    <name evidence="2" type="ORF">HINF_LOCUS43370</name>
    <name evidence="3" type="ORF">HINF_LOCUS72419</name>
</gene>
<reference evidence="3 4" key="2">
    <citation type="submission" date="2024-07" db="EMBL/GenBank/DDBJ databases">
        <authorList>
            <person name="Akdeniz Z."/>
        </authorList>
    </citation>
    <scope>NUCLEOTIDE SEQUENCE [LARGE SCALE GENOMIC DNA]</scope>
</reference>